<accession>A0A9W6X2Z8</accession>
<dbReference type="EMBL" id="BSXT01000451">
    <property type="protein sequence ID" value="GMF27862.1"/>
    <property type="molecule type" value="Genomic_DNA"/>
</dbReference>
<dbReference type="AlphaFoldDB" id="A0A9W6X2Z8"/>
<dbReference type="Proteomes" id="UP001165121">
    <property type="component" value="Unassembled WGS sequence"/>
</dbReference>
<proteinExistence type="predicted"/>
<evidence type="ECO:0000256" key="1">
    <source>
        <dbReference type="SAM" id="MobiDB-lite"/>
    </source>
</evidence>
<feature type="region of interest" description="Disordered" evidence="1">
    <location>
        <begin position="187"/>
        <end position="209"/>
    </location>
</feature>
<feature type="compositionally biased region" description="Polar residues" evidence="1">
    <location>
        <begin position="12"/>
        <end position="25"/>
    </location>
</feature>
<comment type="caution">
    <text evidence="2">The sequence shown here is derived from an EMBL/GenBank/DDBJ whole genome shotgun (WGS) entry which is preliminary data.</text>
</comment>
<feature type="region of interest" description="Disordered" evidence="1">
    <location>
        <begin position="304"/>
        <end position="395"/>
    </location>
</feature>
<evidence type="ECO:0000313" key="2">
    <source>
        <dbReference type="EMBL" id="GMF27862.1"/>
    </source>
</evidence>
<name>A0A9W6X2Z8_9STRA</name>
<organism evidence="2 3">
    <name type="scientific">Phytophthora fragariaefolia</name>
    <dbReference type="NCBI Taxonomy" id="1490495"/>
    <lineage>
        <taxon>Eukaryota</taxon>
        <taxon>Sar</taxon>
        <taxon>Stramenopiles</taxon>
        <taxon>Oomycota</taxon>
        <taxon>Peronosporomycetes</taxon>
        <taxon>Peronosporales</taxon>
        <taxon>Peronosporaceae</taxon>
        <taxon>Phytophthora</taxon>
    </lineage>
</organism>
<feature type="region of interest" description="Disordered" evidence="1">
    <location>
        <begin position="1"/>
        <end position="89"/>
    </location>
</feature>
<keyword evidence="3" id="KW-1185">Reference proteome</keyword>
<gene>
    <name evidence="2" type="ORF">Pfra01_000563200</name>
</gene>
<feature type="compositionally biased region" description="Low complexity" evidence="1">
    <location>
        <begin position="74"/>
        <end position="89"/>
    </location>
</feature>
<protein>
    <submittedName>
        <fullName evidence="2">Unnamed protein product</fullName>
    </submittedName>
</protein>
<evidence type="ECO:0000313" key="3">
    <source>
        <dbReference type="Proteomes" id="UP001165121"/>
    </source>
</evidence>
<feature type="compositionally biased region" description="Low complexity" evidence="1">
    <location>
        <begin position="304"/>
        <end position="323"/>
    </location>
</feature>
<feature type="compositionally biased region" description="Polar residues" evidence="1">
    <location>
        <begin position="369"/>
        <end position="391"/>
    </location>
</feature>
<feature type="compositionally biased region" description="Basic and acidic residues" evidence="1">
    <location>
        <begin position="341"/>
        <end position="353"/>
    </location>
</feature>
<sequence>MSSDSAELAATLSDSASEEPLNSSKGFADDPAPRDVEPDQDSAEPPFPRASRSETLSSVRTRSIAEFGVDTETEPTGPGTEEETPAYPATNEATAAELDTEGVTTAELGAEMDITVELAVDEMVKDELDDGSGVRAELRTGAEATTGLADEDAGVTTPAVGKGDRSKIDVDATSPVELANSVVEATEHDADDPAVEDATGSDVCSGDTHSDNLHISSAKVDSAEHELMVTSTAELDAVAAELEIAILTGKSWGAEQDNTAESTVGAAETTVVTVVLQLAVTGLEGAATTLDVPVVDTTPVEEVAAIPTSAEESSSTSSTGSSRSKSKEASSPTTLAGRATHAAELRVTELEARRRYRRRRDKAAERRTSYPSDTAPKSSPANHSITSSCPSSPGRGIEYGWSGGWWGLRRDPAAVADTG</sequence>
<feature type="compositionally biased region" description="Basic and acidic residues" evidence="1">
    <location>
        <begin position="27"/>
        <end position="37"/>
    </location>
</feature>
<reference evidence="2" key="1">
    <citation type="submission" date="2023-04" db="EMBL/GenBank/DDBJ databases">
        <title>Phytophthora fragariaefolia NBRC 109709.</title>
        <authorList>
            <person name="Ichikawa N."/>
            <person name="Sato H."/>
            <person name="Tonouchi N."/>
        </authorList>
    </citation>
    <scope>NUCLEOTIDE SEQUENCE</scope>
    <source>
        <strain evidence="2">NBRC 109709</strain>
    </source>
</reference>